<reference evidence="2" key="2">
    <citation type="submission" date="2015-07" db="EMBL/GenBank/DDBJ databases">
        <title>The genome sequence of Plasmodium falciparum RAJ116.</title>
        <authorList>
            <consortium name="The Broad Institute Genome Sequencing Platform"/>
            <person name="Volkman S.K."/>
            <person name="Neafsey D.E."/>
            <person name="Dash A.P."/>
            <person name="Chitnis C.E."/>
            <person name="Hartl D.L."/>
            <person name="Young S.K."/>
            <person name="Kodira C.D."/>
            <person name="Zeng Q."/>
            <person name="Koehrsen M."/>
            <person name="Godfrey P."/>
            <person name="Alvarado L."/>
            <person name="Berlin A."/>
            <person name="Borenstein D."/>
            <person name="Chen Z."/>
            <person name="Engels R."/>
            <person name="Freedman E."/>
            <person name="Gellesch M."/>
            <person name="Goldberg J."/>
            <person name="Griggs A."/>
            <person name="Gujja S."/>
            <person name="Heiman D."/>
            <person name="Hepburn T."/>
            <person name="Howarth C."/>
            <person name="Jen D."/>
            <person name="Larson L."/>
            <person name="Lewis B."/>
            <person name="Mehta T."/>
            <person name="Park D."/>
            <person name="Pearson M."/>
            <person name="Roberts A."/>
            <person name="Saif S."/>
            <person name="Shea T."/>
            <person name="Shenoy N."/>
            <person name="Sisk P."/>
            <person name="Stolte C."/>
            <person name="Sykes S."/>
            <person name="Walk T."/>
            <person name="White J."/>
            <person name="Yandava C."/>
            <person name="Wirth D.F."/>
            <person name="Nusbaum C."/>
            <person name="Birren B."/>
        </authorList>
    </citation>
    <scope>NUCLEOTIDE SEQUENCE [LARGE SCALE GENOMIC DNA]</scope>
    <source>
        <strain evidence="2">RAJ116</strain>
    </source>
</reference>
<gene>
    <name evidence="1" type="ORF">PFLG_00294</name>
</gene>
<proteinExistence type="predicted"/>
<accession>A0A0L0CVU4</accession>
<evidence type="ECO:0000313" key="1">
    <source>
        <dbReference type="EMBL" id="KNC35484.1"/>
    </source>
</evidence>
<dbReference type="AlphaFoldDB" id="A0A0L0CVU4"/>
<organism evidence="1 2">
    <name type="scientific">Plasmodium falciparum RAJ116</name>
    <dbReference type="NCBI Taxonomy" id="580058"/>
    <lineage>
        <taxon>Eukaryota</taxon>
        <taxon>Sar</taxon>
        <taxon>Alveolata</taxon>
        <taxon>Apicomplexa</taxon>
        <taxon>Aconoidasida</taxon>
        <taxon>Haemosporida</taxon>
        <taxon>Plasmodiidae</taxon>
        <taxon>Plasmodium</taxon>
        <taxon>Plasmodium (Laverania)</taxon>
    </lineage>
</organism>
<dbReference type="Proteomes" id="UP000054566">
    <property type="component" value="Unassembled WGS sequence"/>
</dbReference>
<dbReference type="EMBL" id="GG663846">
    <property type="protein sequence ID" value="KNC35484.1"/>
    <property type="molecule type" value="Genomic_DNA"/>
</dbReference>
<reference evidence="2" key="1">
    <citation type="submission" date="2015-07" db="EMBL/GenBank/DDBJ databases">
        <title>Annotation of Plasmodium falciparum RAJ116.</title>
        <authorList>
            <consortium name="The Broad Institute Genome Sequencing Platform"/>
            <person name="Volkman S.K."/>
            <person name="Neafsey D.E."/>
            <person name="Dash A.P."/>
            <person name="Chitnis C.E."/>
            <person name="Hartl D.L."/>
            <person name="Young S.K."/>
            <person name="Zeng Q."/>
            <person name="Koehrsen M."/>
            <person name="Alvarado L."/>
            <person name="Berlin A."/>
            <person name="Borenstein D."/>
            <person name="Chapman S.B."/>
            <person name="Chen Z."/>
            <person name="Engels R."/>
            <person name="Freedman E."/>
            <person name="Gellesch M."/>
            <person name="Goldberg J."/>
            <person name="Griggs A."/>
            <person name="Gujja S."/>
            <person name="Heilman E.R."/>
            <person name="Heiman D.I."/>
            <person name="Howarth C."/>
            <person name="Jen D."/>
            <person name="Larson L."/>
            <person name="Mehta T."/>
            <person name="Neiman D."/>
            <person name="Park D."/>
            <person name="Pearson M."/>
            <person name="Roberts A."/>
            <person name="Saif S."/>
            <person name="Shea T."/>
            <person name="Shenoy N."/>
            <person name="Sisk P."/>
            <person name="Stolte C."/>
            <person name="Sykes S."/>
            <person name="Walk T."/>
            <person name="White J."/>
            <person name="Yandava C."/>
            <person name="Haas B."/>
            <person name="Henn M.R."/>
            <person name="Nusbaum C."/>
            <person name="Birren B."/>
        </authorList>
    </citation>
    <scope>NUCLEOTIDE SEQUENCE [LARGE SCALE GENOMIC DNA]</scope>
    <source>
        <strain evidence="2">RAJ116</strain>
    </source>
</reference>
<evidence type="ECO:0000313" key="2">
    <source>
        <dbReference type="Proteomes" id="UP000054566"/>
    </source>
</evidence>
<name>A0A0L0CVU4_PLAFA</name>
<protein>
    <submittedName>
        <fullName evidence="1">Uncharacterized protein</fullName>
    </submittedName>
</protein>
<sequence length="208" mass="25178">MIIELLNKNKFLKINYSISKIPYITINKKEGKINSQEKDIITITLKCNVIKKINEYMYIFFCNNLYFFVIFINGEVTQISNINDDNMLTIKNIKNIYDNNMCDEKGITNNDNTYILNNKSLLKKKKEKRYTDDHNNNNNDHDDKIFERILKNVECNKVNRHLYEQDEQVDKYKYNEHFINYLKNNKKKYNDVLKYMYKKRHNSKHIST</sequence>